<sequence length="67" mass="7360">MSSPSPNKNSDRSLVTAFLLVLIFVTPFASLWSRGEMAWYAPYVIWLGIVMLIAVSLRSGQGDDGEP</sequence>
<keyword evidence="1" id="KW-0812">Transmembrane</keyword>
<evidence type="ECO:0000256" key="1">
    <source>
        <dbReference type="SAM" id="Phobius"/>
    </source>
</evidence>
<dbReference type="EMBL" id="DRLF01000262">
    <property type="protein sequence ID" value="HEC06671.1"/>
    <property type="molecule type" value="Genomic_DNA"/>
</dbReference>
<comment type="caution">
    <text evidence="2">The sequence shown here is derived from an EMBL/GenBank/DDBJ whole genome shotgun (WGS) entry which is preliminary data.</text>
</comment>
<evidence type="ECO:0000313" key="2">
    <source>
        <dbReference type="EMBL" id="HEC06671.1"/>
    </source>
</evidence>
<gene>
    <name evidence="2" type="ORF">ENJ12_07455</name>
</gene>
<keyword evidence="1" id="KW-0472">Membrane</keyword>
<accession>A0A831RTA3</accession>
<feature type="transmembrane region" description="Helical" evidence="1">
    <location>
        <begin position="12"/>
        <end position="32"/>
    </location>
</feature>
<organism evidence="2">
    <name type="scientific">Thiolapillus brandeum</name>
    <dbReference type="NCBI Taxonomy" id="1076588"/>
    <lineage>
        <taxon>Bacteria</taxon>
        <taxon>Pseudomonadati</taxon>
        <taxon>Pseudomonadota</taxon>
        <taxon>Gammaproteobacteria</taxon>
        <taxon>Chromatiales</taxon>
        <taxon>Sedimenticolaceae</taxon>
        <taxon>Thiolapillus</taxon>
    </lineage>
</organism>
<keyword evidence="1" id="KW-1133">Transmembrane helix</keyword>
<proteinExistence type="predicted"/>
<dbReference type="AlphaFoldDB" id="A0A831RTA3"/>
<name>A0A831RTA3_9GAMM</name>
<protein>
    <submittedName>
        <fullName evidence="2">Uncharacterized protein</fullName>
    </submittedName>
</protein>
<feature type="transmembrane region" description="Helical" evidence="1">
    <location>
        <begin position="38"/>
        <end position="57"/>
    </location>
</feature>
<dbReference type="Proteomes" id="UP000886339">
    <property type="component" value="Unassembled WGS sequence"/>
</dbReference>
<reference evidence="2" key="1">
    <citation type="journal article" date="2020" name="mSystems">
        <title>Genome- and Community-Level Interaction Insights into Carbon Utilization and Element Cycling Functions of Hydrothermarchaeota in Hydrothermal Sediment.</title>
        <authorList>
            <person name="Zhou Z."/>
            <person name="Liu Y."/>
            <person name="Xu W."/>
            <person name="Pan J."/>
            <person name="Luo Z.H."/>
            <person name="Li M."/>
        </authorList>
    </citation>
    <scope>NUCLEOTIDE SEQUENCE [LARGE SCALE GENOMIC DNA]</scope>
    <source>
        <strain evidence="2">HyVt-458</strain>
    </source>
</reference>